<dbReference type="Pfam" id="PF07963">
    <property type="entry name" value="N_methyl"/>
    <property type="match status" value="1"/>
</dbReference>
<dbReference type="Proteomes" id="UP000315017">
    <property type="component" value="Chromosome"/>
</dbReference>
<dbReference type="PANTHER" id="PTHR30093:SF2">
    <property type="entry name" value="TYPE II SECRETION SYSTEM PROTEIN H"/>
    <property type="match status" value="1"/>
</dbReference>
<evidence type="ECO:0000259" key="2">
    <source>
        <dbReference type="Pfam" id="PF07596"/>
    </source>
</evidence>
<dbReference type="Gene3D" id="3.30.700.10">
    <property type="entry name" value="Glycoprotein, Type 4 Pilin"/>
    <property type="match status" value="1"/>
</dbReference>
<feature type="domain" description="DUF1559" evidence="2">
    <location>
        <begin position="45"/>
        <end position="283"/>
    </location>
</feature>
<evidence type="ECO:0000313" key="3">
    <source>
        <dbReference type="EMBL" id="QDU25126.1"/>
    </source>
</evidence>
<evidence type="ECO:0000313" key="4">
    <source>
        <dbReference type="Proteomes" id="UP000315017"/>
    </source>
</evidence>
<sequence>MAELCRREDAARRRRSVRPAFTLIELLVTIAIIGVLVALLLPAVQSAREAGRRAQCENHLRQLVIGLHNHEGCYGYFPSAYEASGTDPGWGWGSAILPYIEHKSLFEAARNQTPTFGDGAIPALPTTHTELQLNLYRCPSDPSPAKNPARLFHGTSNYRCVAGPVDMMRFYIDYDYGGVMYQNSRTPLARVTDGTSNTLAIGECILDEKTGKRAALWAGMTGMRTLPGEMASSVWTSDVMWSVDDVSANVNGPAPQAFSSRHPGGAFFAYCDGSVRFFYETGDKSVVKWAAGRDDANAVQ</sequence>
<gene>
    <name evidence="3" type="ORF">ETAA8_01870</name>
</gene>
<dbReference type="NCBIfam" id="TIGR04294">
    <property type="entry name" value="pre_pil_HX9DG"/>
    <property type="match status" value="1"/>
</dbReference>
<keyword evidence="1" id="KW-1133">Transmembrane helix</keyword>
<dbReference type="NCBIfam" id="TIGR02532">
    <property type="entry name" value="IV_pilin_GFxxxE"/>
    <property type="match status" value="1"/>
</dbReference>
<evidence type="ECO:0000256" key="1">
    <source>
        <dbReference type="SAM" id="Phobius"/>
    </source>
</evidence>
<proteinExistence type="predicted"/>
<name>A0A517Y4K6_9BACT</name>
<dbReference type="OrthoDB" id="210622at2"/>
<dbReference type="EMBL" id="CP036274">
    <property type="protein sequence ID" value="QDU25126.1"/>
    <property type="molecule type" value="Genomic_DNA"/>
</dbReference>
<dbReference type="InterPro" id="IPR012902">
    <property type="entry name" value="N_methyl_site"/>
</dbReference>
<protein>
    <recommendedName>
        <fullName evidence="2">DUF1559 domain-containing protein</fullName>
    </recommendedName>
</protein>
<feature type="transmembrane region" description="Helical" evidence="1">
    <location>
        <begin position="21"/>
        <end position="44"/>
    </location>
</feature>
<organism evidence="3 4">
    <name type="scientific">Anatilimnocola aggregata</name>
    <dbReference type="NCBI Taxonomy" id="2528021"/>
    <lineage>
        <taxon>Bacteria</taxon>
        <taxon>Pseudomonadati</taxon>
        <taxon>Planctomycetota</taxon>
        <taxon>Planctomycetia</taxon>
        <taxon>Pirellulales</taxon>
        <taxon>Pirellulaceae</taxon>
        <taxon>Anatilimnocola</taxon>
    </lineage>
</organism>
<keyword evidence="4" id="KW-1185">Reference proteome</keyword>
<dbReference type="InterPro" id="IPR011453">
    <property type="entry name" value="DUF1559"/>
</dbReference>
<keyword evidence="1" id="KW-0812">Transmembrane</keyword>
<keyword evidence="1" id="KW-0472">Membrane</keyword>
<dbReference type="AlphaFoldDB" id="A0A517Y4K6"/>
<dbReference type="InterPro" id="IPR027558">
    <property type="entry name" value="Pre_pil_HX9DG_C"/>
</dbReference>
<reference evidence="3 4" key="1">
    <citation type="submission" date="2019-02" db="EMBL/GenBank/DDBJ databases">
        <title>Deep-cultivation of Planctomycetes and their phenomic and genomic characterization uncovers novel biology.</title>
        <authorList>
            <person name="Wiegand S."/>
            <person name="Jogler M."/>
            <person name="Boedeker C."/>
            <person name="Pinto D."/>
            <person name="Vollmers J."/>
            <person name="Rivas-Marin E."/>
            <person name="Kohn T."/>
            <person name="Peeters S.H."/>
            <person name="Heuer A."/>
            <person name="Rast P."/>
            <person name="Oberbeckmann S."/>
            <person name="Bunk B."/>
            <person name="Jeske O."/>
            <person name="Meyerdierks A."/>
            <person name="Storesund J.E."/>
            <person name="Kallscheuer N."/>
            <person name="Luecker S."/>
            <person name="Lage O.M."/>
            <person name="Pohl T."/>
            <person name="Merkel B.J."/>
            <person name="Hornburger P."/>
            <person name="Mueller R.-W."/>
            <person name="Bruemmer F."/>
            <person name="Labrenz M."/>
            <person name="Spormann A.M."/>
            <person name="Op den Camp H."/>
            <person name="Overmann J."/>
            <person name="Amann R."/>
            <person name="Jetten M.S.M."/>
            <person name="Mascher T."/>
            <person name="Medema M.H."/>
            <person name="Devos D.P."/>
            <person name="Kaster A.-K."/>
            <person name="Ovreas L."/>
            <person name="Rohde M."/>
            <person name="Galperin M.Y."/>
            <person name="Jogler C."/>
        </authorList>
    </citation>
    <scope>NUCLEOTIDE SEQUENCE [LARGE SCALE GENOMIC DNA]</scope>
    <source>
        <strain evidence="3 4">ETA_A8</strain>
    </source>
</reference>
<accession>A0A517Y4K6</accession>
<dbReference type="PANTHER" id="PTHR30093">
    <property type="entry name" value="GENERAL SECRETION PATHWAY PROTEIN G"/>
    <property type="match status" value="1"/>
</dbReference>
<dbReference type="RefSeq" id="WP_145083521.1">
    <property type="nucleotide sequence ID" value="NZ_CP036274.1"/>
</dbReference>
<dbReference type="KEGG" id="aagg:ETAA8_01870"/>
<dbReference type="InterPro" id="IPR045584">
    <property type="entry name" value="Pilin-like"/>
</dbReference>
<dbReference type="SUPFAM" id="SSF54523">
    <property type="entry name" value="Pili subunits"/>
    <property type="match status" value="1"/>
</dbReference>
<dbReference type="Pfam" id="PF07596">
    <property type="entry name" value="SBP_bac_10"/>
    <property type="match status" value="1"/>
</dbReference>